<dbReference type="AlphaFoldDB" id="A0A1J5RLL4"/>
<dbReference type="InterPro" id="IPR021332">
    <property type="entry name" value="DUF2944"/>
</dbReference>
<comment type="caution">
    <text evidence="1">The sequence shown here is derived from an EMBL/GenBank/DDBJ whole genome shotgun (WGS) entry which is preliminary data.</text>
</comment>
<evidence type="ECO:0000313" key="1">
    <source>
        <dbReference type="EMBL" id="OIQ89037.1"/>
    </source>
</evidence>
<evidence type="ECO:0008006" key="2">
    <source>
        <dbReference type="Google" id="ProtNLM"/>
    </source>
</evidence>
<dbReference type="Pfam" id="PF11161">
    <property type="entry name" value="DUF2944"/>
    <property type="match status" value="1"/>
</dbReference>
<name>A0A1J5RLL4_9ZZZZ</name>
<sequence>MDDSVRRALLRWPDVPACTGWLGLDDRGDWWLRSAAAQPWPRTDDGRWQRDGATRLQHAGLIGFIARNYLAADSGYWYFQNGPQRVYVELDAAPLVLRLQPDGGWLTHTGVACTPRAAWLDEAGRLYLETAAGPGIVHGHDLAALGAWIDDALQRLCQPGREPLALQPLGAATPAQQLGFRLSPSADAAL</sequence>
<gene>
    <name evidence="1" type="ORF">GALL_290710</name>
</gene>
<accession>A0A1J5RLL4</accession>
<dbReference type="EMBL" id="MLJW01000347">
    <property type="protein sequence ID" value="OIQ89037.1"/>
    <property type="molecule type" value="Genomic_DNA"/>
</dbReference>
<protein>
    <recommendedName>
        <fullName evidence="2">DUF2946 family protein</fullName>
    </recommendedName>
</protein>
<reference evidence="1" key="1">
    <citation type="submission" date="2016-10" db="EMBL/GenBank/DDBJ databases">
        <title>Sequence of Gallionella enrichment culture.</title>
        <authorList>
            <person name="Poehlein A."/>
            <person name="Muehling M."/>
            <person name="Daniel R."/>
        </authorList>
    </citation>
    <scope>NUCLEOTIDE SEQUENCE</scope>
</reference>
<proteinExistence type="predicted"/>
<organism evidence="1">
    <name type="scientific">mine drainage metagenome</name>
    <dbReference type="NCBI Taxonomy" id="410659"/>
    <lineage>
        <taxon>unclassified sequences</taxon>
        <taxon>metagenomes</taxon>
        <taxon>ecological metagenomes</taxon>
    </lineage>
</organism>